<protein>
    <submittedName>
        <fullName evidence="4">Lipopolysaccharide export system protein LptA</fullName>
    </submittedName>
</protein>
<feature type="domain" description="Organic solvent tolerance-like N-terminal" evidence="3">
    <location>
        <begin position="68"/>
        <end position="168"/>
    </location>
</feature>
<dbReference type="Gene3D" id="2.60.450.10">
    <property type="entry name" value="Lipopolysaccharide (LPS) transport protein A like domain"/>
    <property type="match status" value="2"/>
</dbReference>
<keyword evidence="1" id="KW-0732">Signal</keyword>
<keyword evidence="5" id="KW-1185">Reference proteome</keyword>
<feature type="domain" description="Organic solvent tolerance-like N-terminal" evidence="3">
    <location>
        <begin position="170"/>
        <end position="274"/>
    </location>
</feature>
<dbReference type="InterPro" id="IPR052037">
    <property type="entry name" value="LPS_export_LptA"/>
</dbReference>
<gene>
    <name evidence="4" type="ORF">QO018_002654</name>
</gene>
<feature type="compositionally biased region" description="Gly residues" evidence="2">
    <location>
        <begin position="305"/>
        <end position="321"/>
    </location>
</feature>
<name>A0ABU0MKS0_9PROT</name>
<reference evidence="4 5" key="1">
    <citation type="submission" date="2023-07" db="EMBL/GenBank/DDBJ databases">
        <title>Genomic Encyclopedia of Type Strains, Phase IV (KMG-IV): sequencing the most valuable type-strain genomes for metagenomic binning, comparative biology and taxonomic classification.</title>
        <authorList>
            <person name="Goeker M."/>
        </authorList>
    </citation>
    <scope>NUCLEOTIDE SEQUENCE [LARGE SCALE GENOMIC DNA]</scope>
    <source>
        <strain evidence="4 5">DSM 19922</strain>
    </source>
</reference>
<dbReference type="EMBL" id="JAUSVU010000008">
    <property type="protein sequence ID" value="MDQ0533791.1"/>
    <property type="molecule type" value="Genomic_DNA"/>
</dbReference>
<dbReference type="RefSeq" id="WP_209982330.1">
    <property type="nucleotide sequence ID" value="NZ_JAGINO010000008.1"/>
</dbReference>
<dbReference type="PANTHER" id="PTHR36504:SF1">
    <property type="entry name" value="LIPOPOLYSACCHARIDE EXPORT SYSTEM PROTEIN LPTA"/>
    <property type="match status" value="1"/>
</dbReference>
<evidence type="ECO:0000256" key="2">
    <source>
        <dbReference type="SAM" id="MobiDB-lite"/>
    </source>
</evidence>
<dbReference type="InterPro" id="IPR005653">
    <property type="entry name" value="OstA-like_N"/>
</dbReference>
<sequence>MTSRRSPFSTATPSAGPAPSGAPSATRLAAALATALLLGSTVVGAALAPGAALAQGIPGLGGGKQPVEINADQAIEWHQDVHAYVARGNASAKRNDSTVYADVLTAYYREVPGKGNEVFQLVADGSVRIVSPSQQVFGDHAVYDTDKQVAVVTGRDLRLVTTKDVVTARDSLEYYEARDLTVARGDAVAVRGADRLRADVLIGRLKKAADGTTQMERIDGSGNVVVTTPTDVALAEKLVYSVADNVAVLIGNVKITRGDNQLNGEAAEMNMNTKINRVIAGRDAGGRVSGLLIPGDKAGVPGQAPGQGAGRAAGQGAGQGAAGQPAGKP</sequence>
<organism evidence="4 5">
    <name type="scientific">Azospirillum picis</name>
    <dbReference type="NCBI Taxonomy" id="488438"/>
    <lineage>
        <taxon>Bacteria</taxon>
        <taxon>Pseudomonadati</taxon>
        <taxon>Pseudomonadota</taxon>
        <taxon>Alphaproteobacteria</taxon>
        <taxon>Rhodospirillales</taxon>
        <taxon>Azospirillaceae</taxon>
        <taxon>Azospirillum</taxon>
    </lineage>
</organism>
<evidence type="ECO:0000259" key="3">
    <source>
        <dbReference type="Pfam" id="PF03968"/>
    </source>
</evidence>
<evidence type="ECO:0000313" key="5">
    <source>
        <dbReference type="Proteomes" id="UP001244552"/>
    </source>
</evidence>
<dbReference type="Proteomes" id="UP001244552">
    <property type="component" value="Unassembled WGS sequence"/>
</dbReference>
<proteinExistence type="predicted"/>
<accession>A0ABU0MKS0</accession>
<feature type="region of interest" description="Disordered" evidence="2">
    <location>
        <begin position="1"/>
        <end position="23"/>
    </location>
</feature>
<dbReference type="PANTHER" id="PTHR36504">
    <property type="entry name" value="LIPOPOLYSACCHARIDE EXPORT SYSTEM PROTEIN LPTA"/>
    <property type="match status" value="1"/>
</dbReference>
<comment type="caution">
    <text evidence="4">The sequence shown here is derived from an EMBL/GenBank/DDBJ whole genome shotgun (WGS) entry which is preliminary data.</text>
</comment>
<feature type="region of interest" description="Disordered" evidence="2">
    <location>
        <begin position="295"/>
        <end position="329"/>
    </location>
</feature>
<evidence type="ECO:0000256" key="1">
    <source>
        <dbReference type="ARBA" id="ARBA00022729"/>
    </source>
</evidence>
<evidence type="ECO:0000313" key="4">
    <source>
        <dbReference type="EMBL" id="MDQ0533791.1"/>
    </source>
</evidence>
<dbReference type="Pfam" id="PF03968">
    <property type="entry name" value="LptD_N"/>
    <property type="match status" value="2"/>
</dbReference>